<evidence type="ECO:0000256" key="1">
    <source>
        <dbReference type="ARBA" id="ARBA00008279"/>
    </source>
</evidence>
<evidence type="ECO:0000256" key="7">
    <source>
        <dbReference type="ARBA" id="ARBA00032345"/>
    </source>
</evidence>
<keyword evidence="6 8" id="KW-0342">GTP-binding</keyword>
<name>A0ABT1Y4S0_9FIRM</name>
<evidence type="ECO:0000256" key="9">
    <source>
        <dbReference type="PROSITE-ProRule" id="PRU01049"/>
    </source>
</evidence>
<dbReference type="PROSITE" id="PS51712">
    <property type="entry name" value="G_ENGA"/>
    <property type="match status" value="2"/>
</dbReference>
<evidence type="ECO:0000256" key="3">
    <source>
        <dbReference type="ARBA" id="ARBA00022517"/>
    </source>
</evidence>
<feature type="domain" description="EngA-type G" evidence="11">
    <location>
        <begin position="177"/>
        <end position="352"/>
    </location>
</feature>
<evidence type="ECO:0000256" key="6">
    <source>
        <dbReference type="ARBA" id="ARBA00023134"/>
    </source>
</evidence>
<dbReference type="Gene3D" id="3.30.300.20">
    <property type="match status" value="1"/>
</dbReference>
<dbReference type="InterPro" id="IPR032859">
    <property type="entry name" value="KH_dom-like"/>
</dbReference>
<keyword evidence="12" id="KW-0378">Hydrolase</keyword>
<gene>
    <name evidence="8 12" type="primary">der</name>
    <name evidence="12" type="ORF">NVS47_10215</name>
</gene>
<keyword evidence="4 10" id="KW-0677">Repeat</keyword>
<dbReference type="NCBIfam" id="TIGR00231">
    <property type="entry name" value="small_GTP"/>
    <property type="match status" value="2"/>
</dbReference>
<evidence type="ECO:0000313" key="13">
    <source>
        <dbReference type="Proteomes" id="UP001524944"/>
    </source>
</evidence>
<feature type="binding site" evidence="8">
    <location>
        <begin position="56"/>
        <end position="60"/>
    </location>
    <ligand>
        <name>GTP</name>
        <dbReference type="ChEBI" id="CHEBI:37565"/>
        <label>1</label>
    </ligand>
</feature>
<evidence type="ECO:0000313" key="12">
    <source>
        <dbReference type="EMBL" id="MCR6545880.1"/>
    </source>
</evidence>
<organism evidence="12 13">
    <name type="scientific">Dehalobacterium formicoaceticum</name>
    <dbReference type="NCBI Taxonomy" id="51515"/>
    <lineage>
        <taxon>Bacteria</taxon>
        <taxon>Bacillati</taxon>
        <taxon>Bacillota</taxon>
        <taxon>Clostridia</taxon>
        <taxon>Eubacteriales</taxon>
        <taxon>Peptococcaceae</taxon>
        <taxon>Dehalobacterium</taxon>
    </lineage>
</organism>
<evidence type="ECO:0000256" key="4">
    <source>
        <dbReference type="ARBA" id="ARBA00022737"/>
    </source>
</evidence>
<dbReference type="NCBIfam" id="TIGR03594">
    <property type="entry name" value="GTPase_EngA"/>
    <property type="match status" value="1"/>
</dbReference>
<feature type="binding site" evidence="8">
    <location>
        <begin position="120"/>
        <end position="123"/>
    </location>
    <ligand>
        <name>GTP</name>
        <dbReference type="ChEBI" id="CHEBI:37565"/>
        <label>1</label>
    </ligand>
</feature>
<keyword evidence="13" id="KW-1185">Reference proteome</keyword>
<proteinExistence type="inferred from homology"/>
<feature type="binding site" evidence="8">
    <location>
        <begin position="9"/>
        <end position="16"/>
    </location>
    <ligand>
        <name>GTP</name>
        <dbReference type="ChEBI" id="CHEBI:37565"/>
        <label>1</label>
    </ligand>
</feature>
<keyword evidence="3 8" id="KW-0690">Ribosome biogenesis</keyword>
<dbReference type="GO" id="GO:0016787">
    <property type="term" value="F:hydrolase activity"/>
    <property type="evidence" value="ECO:0007669"/>
    <property type="project" value="UniProtKB-KW"/>
</dbReference>
<evidence type="ECO:0000256" key="5">
    <source>
        <dbReference type="ARBA" id="ARBA00022741"/>
    </source>
</evidence>
<evidence type="ECO:0000256" key="2">
    <source>
        <dbReference type="ARBA" id="ARBA00020953"/>
    </source>
</evidence>
<dbReference type="SUPFAM" id="SSF52540">
    <property type="entry name" value="P-loop containing nucleoside triphosphate hydrolases"/>
    <property type="match status" value="2"/>
</dbReference>
<comment type="function">
    <text evidence="8 10">GTPase that plays an essential role in the late steps of ribosome biogenesis.</text>
</comment>
<dbReference type="InterPro" id="IPR016484">
    <property type="entry name" value="GTPase_Der"/>
</dbReference>
<dbReference type="Pfam" id="PF01926">
    <property type="entry name" value="MMR_HSR1"/>
    <property type="match status" value="2"/>
</dbReference>
<protein>
    <recommendedName>
        <fullName evidence="2 8">GTPase Der</fullName>
    </recommendedName>
    <alternativeName>
        <fullName evidence="7 8">GTP-binding protein EngA</fullName>
    </alternativeName>
</protein>
<keyword evidence="5 8" id="KW-0547">Nucleotide-binding</keyword>
<feature type="binding site" evidence="8">
    <location>
        <begin position="230"/>
        <end position="234"/>
    </location>
    <ligand>
        <name>GTP</name>
        <dbReference type="ChEBI" id="CHEBI:37565"/>
        <label>2</label>
    </ligand>
</feature>
<dbReference type="InterPro" id="IPR031166">
    <property type="entry name" value="G_ENGA"/>
</dbReference>
<dbReference type="CDD" id="cd01895">
    <property type="entry name" value="EngA2"/>
    <property type="match status" value="1"/>
</dbReference>
<dbReference type="InterPro" id="IPR015946">
    <property type="entry name" value="KH_dom-like_a/b"/>
</dbReference>
<dbReference type="InterPro" id="IPR006073">
    <property type="entry name" value="GTP-bd"/>
</dbReference>
<dbReference type="PANTHER" id="PTHR43834:SF6">
    <property type="entry name" value="GTPASE DER"/>
    <property type="match status" value="1"/>
</dbReference>
<accession>A0ABT1Y4S0</accession>
<dbReference type="PANTHER" id="PTHR43834">
    <property type="entry name" value="GTPASE DER"/>
    <property type="match status" value="1"/>
</dbReference>
<evidence type="ECO:0000259" key="11">
    <source>
        <dbReference type="PROSITE" id="PS51712"/>
    </source>
</evidence>
<dbReference type="HAMAP" id="MF_00195">
    <property type="entry name" value="GTPase_Der"/>
    <property type="match status" value="1"/>
</dbReference>
<reference evidence="12 13" key="1">
    <citation type="submission" date="2022-08" db="EMBL/GenBank/DDBJ databases">
        <title>Proteogenomics of the novel Dehalobacterium formicoaceticum strain EZ94 highlights a key role of methyltransferases during anaerobic dichloromethane degradation.</title>
        <authorList>
            <person name="Wasmund K."/>
        </authorList>
    </citation>
    <scope>NUCLEOTIDE SEQUENCE [LARGE SCALE GENOMIC DNA]</scope>
    <source>
        <strain evidence="12 13">EZ94</strain>
    </source>
</reference>
<dbReference type="EMBL" id="JANPWE010000004">
    <property type="protein sequence ID" value="MCR6545880.1"/>
    <property type="molecule type" value="Genomic_DNA"/>
</dbReference>
<dbReference type="PIRSF" id="PIRSF006485">
    <property type="entry name" value="GTP-binding_EngA"/>
    <property type="match status" value="1"/>
</dbReference>
<dbReference type="Gene3D" id="3.40.50.300">
    <property type="entry name" value="P-loop containing nucleotide triphosphate hydrolases"/>
    <property type="match status" value="2"/>
</dbReference>
<dbReference type="CDD" id="cd01894">
    <property type="entry name" value="EngA1"/>
    <property type="match status" value="1"/>
</dbReference>
<feature type="binding site" evidence="8">
    <location>
        <begin position="295"/>
        <end position="298"/>
    </location>
    <ligand>
        <name>GTP</name>
        <dbReference type="ChEBI" id="CHEBI:37565"/>
        <label>2</label>
    </ligand>
</feature>
<evidence type="ECO:0000256" key="10">
    <source>
        <dbReference type="RuleBase" id="RU004481"/>
    </source>
</evidence>
<comment type="caution">
    <text evidence="12">The sequence shown here is derived from an EMBL/GenBank/DDBJ whole genome shotgun (WGS) entry which is preliminary data.</text>
</comment>
<dbReference type="InterPro" id="IPR005225">
    <property type="entry name" value="Small_GTP-bd"/>
</dbReference>
<dbReference type="Pfam" id="PF14714">
    <property type="entry name" value="KH_dom-like"/>
    <property type="match status" value="1"/>
</dbReference>
<feature type="domain" description="EngA-type G" evidence="11">
    <location>
        <begin position="3"/>
        <end position="168"/>
    </location>
</feature>
<comment type="similarity">
    <text evidence="1 8 9 10">Belongs to the TRAFAC class TrmE-Era-EngA-EngB-Septin-like GTPase superfamily. EngA (Der) GTPase family.</text>
</comment>
<comment type="subunit">
    <text evidence="8">Associates with the 50S ribosomal subunit.</text>
</comment>
<dbReference type="RefSeq" id="WP_089611207.1">
    <property type="nucleotide sequence ID" value="NZ_CP022121.1"/>
</dbReference>
<dbReference type="InterPro" id="IPR027417">
    <property type="entry name" value="P-loop_NTPase"/>
</dbReference>
<evidence type="ECO:0000256" key="8">
    <source>
        <dbReference type="HAMAP-Rule" id="MF_00195"/>
    </source>
</evidence>
<sequence length="439" mass="49433">MKPIVAIVGRANVGKSTLFNRFTGSREAIVEDYPGVTRDRLYRDADWINRDFTVVDTGGIEFYGKDGSIESKVRQQAELAIEEADVILFVVDGKSGITPDDESVAQLLRKSKKPVVLAVNKIENFDKQDAVYDFYQLGLGEPIPISAIHGMNTGDLLDAVVEQFPSDAGENLPPETIKLALIGRPNVGKSSLANQLLKVERSIVSDIAGTTRDAIDSLLEEEGKHYLIIDTAGMRRKSRINEPTERYSVMRSLRAIDRSDVVLMLIDGVDGVTEQDKKIAGYAHEAGKGMILIVNKWDLVVKDDKTMHQFDQKIREEMGFLNYAPILYISALSGQRVHKILELVDFVAEQQNMRVPTARLNEVITEALAMTPPPTDKGKRLKVFYVTQVGVKPPKFVLFVNEPELMHFSYQRYLENQLRKNFGFEGTTIWLMIRKREKE</sequence>
<dbReference type="PRINTS" id="PR00326">
    <property type="entry name" value="GTP1OBG"/>
</dbReference>
<dbReference type="Proteomes" id="UP001524944">
    <property type="component" value="Unassembled WGS sequence"/>
</dbReference>
<feature type="binding site" evidence="8">
    <location>
        <begin position="183"/>
        <end position="190"/>
    </location>
    <ligand>
        <name>GTP</name>
        <dbReference type="ChEBI" id="CHEBI:37565"/>
        <label>2</label>
    </ligand>
</feature>